<comment type="caution">
    <text evidence="1">The sequence shown here is derived from an EMBL/GenBank/DDBJ whole genome shotgun (WGS) entry which is preliminary data.</text>
</comment>
<evidence type="ECO:0000313" key="2">
    <source>
        <dbReference type="Proteomes" id="UP000285236"/>
    </source>
</evidence>
<dbReference type="Proteomes" id="UP000285236">
    <property type="component" value="Unassembled WGS sequence"/>
</dbReference>
<protein>
    <submittedName>
        <fullName evidence="1">Uncharacterized protein</fullName>
    </submittedName>
</protein>
<accession>A0AA92TPH3</accession>
<dbReference type="AlphaFoldDB" id="A0AA92TPH3"/>
<dbReference type="EMBL" id="QRYP01000073">
    <property type="protein sequence ID" value="RGU89549.1"/>
    <property type="molecule type" value="Genomic_DNA"/>
</dbReference>
<dbReference type="RefSeq" id="WP_118082014.1">
    <property type="nucleotide sequence ID" value="NZ_QRYP01000073.1"/>
</dbReference>
<reference evidence="1 2" key="1">
    <citation type="submission" date="2018-08" db="EMBL/GenBank/DDBJ databases">
        <title>A genome reference for cultivated species of the human gut microbiota.</title>
        <authorList>
            <person name="Zou Y."/>
            <person name="Xue W."/>
            <person name="Luo G."/>
        </authorList>
    </citation>
    <scope>NUCLEOTIDE SEQUENCE [LARGE SCALE GENOMIC DNA]</scope>
    <source>
        <strain evidence="1 2">AF15-25</strain>
    </source>
</reference>
<gene>
    <name evidence="1" type="ORF">DWW35_14995</name>
</gene>
<sequence>MAYEPFAAKAASYSRKMKEGTTWATLCLPFEVSLENQNFRAFKLLSADDVTETVELEEIEGSIAAGTPVIIKMNDGATKLDFTEADKTIAKDVQTAETADANYKLQGLYTQKEFSKDTDNNCYIVKGDKLMNPAKLLDKTTTESVGSKPFRAYMVDNSSAPAAGARMFSISVGGSTTAIEQLETTADSKAEYYDLQGRRLQNLQKGVNIVKRGGKTMKVIIK</sequence>
<organism evidence="1 2">
    <name type="scientific">Segatella copri</name>
    <dbReference type="NCBI Taxonomy" id="165179"/>
    <lineage>
        <taxon>Bacteria</taxon>
        <taxon>Pseudomonadati</taxon>
        <taxon>Bacteroidota</taxon>
        <taxon>Bacteroidia</taxon>
        <taxon>Bacteroidales</taxon>
        <taxon>Prevotellaceae</taxon>
        <taxon>Segatella</taxon>
    </lineage>
</organism>
<proteinExistence type="predicted"/>
<name>A0AA92TPH3_9BACT</name>
<evidence type="ECO:0000313" key="1">
    <source>
        <dbReference type="EMBL" id="RGU89549.1"/>
    </source>
</evidence>